<evidence type="ECO:0000256" key="4">
    <source>
        <dbReference type="ARBA" id="ARBA00023159"/>
    </source>
</evidence>
<dbReference type="HOGENOM" id="CLU_097220_0_0_1"/>
<protein>
    <recommendedName>
        <fullName evidence="7">Mediator of RNA polymerase II transcription subunit 9</fullName>
    </recommendedName>
    <alternativeName>
        <fullName evidence="7">Mediator complex subunit 9</fullName>
    </alternativeName>
</protein>
<keyword evidence="6 7" id="KW-0539">Nucleus</keyword>
<dbReference type="OrthoDB" id="5414694at2759"/>
<dbReference type="GO" id="GO:0003712">
    <property type="term" value="F:transcription coregulator activity"/>
    <property type="evidence" value="ECO:0007669"/>
    <property type="project" value="InterPro"/>
</dbReference>
<comment type="subcellular location">
    <subcellularLocation>
        <location evidence="1 7">Nucleus</location>
    </subcellularLocation>
</comment>
<feature type="region of interest" description="Disordered" evidence="9">
    <location>
        <begin position="1"/>
        <end position="26"/>
    </location>
</feature>
<sequence>MPSASTTTATTPATPTAHPDIPPFPSPSTFSFLPDIWLLLVRLDLLNPERQHLRPLTEAQTQAQTNGHHQQSTANQTQQPLSVSLSISSSQQGQQASQNPPSTTPSQQSQPLPPPPLAGAGAAATAPTTTTTTGAAATMTLFYGAPLLDLKDLPAQVYPLKQRLAKARAAVTALPDVDRTVAEQEDEIRRLERMIKGLKGRLARLGEVAAEAGSEQVRDVEMTDQEAKAGIKEGDTGVGEAGG</sequence>
<feature type="region of interest" description="Disordered" evidence="9">
    <location>
        <begin position="58"/>
        <end position="129"/>
    </location>
</feature>
<keyword evidence="4 7" id="KW-0010">Activator</keyword>
<gene>
    <name evidence="7" type="primary">MED9</name>
    <name evidence="10" type="ORF">Z517_11245</name>
</gene>
<feature type="compositionally biased region" description="Basic and acidic residues" evidence="9">
    <location>
        <begin position="216"/>
        <end position="235"/>
    </location>
</feature>
<comment type="subunit">
    <text evidence="7">Component of the Mediator complex.</text>
</comment>
<evidence type="ECO:0000256" key="8">
    <source>
        <dbReference type="SAM" id="Coils"/>
    </source>
</evidence>
<feature type="coiled-coil region" evidence="8">
    <location>
        <begin position="174"/>
        <end position="208"/>
    </location>
</feature>
<organism evidence="10 11">
    <name type="scientific">Fonsecaea pedrosoi CBS 271.37</name>
    <dbReference type="NCBI Taxonomy" id="1442368"/>
    <lineage>
        <taxon>Eukaryota</taxon>
        <taxon>Fungi</taxon>
        <taxon>Dikarya</taxon>
        <taxon>Ascomycota</taxon>
        <taxon>Pezizomycotina</taxon>
        <taxon>Eurotiomycetes</taxon>
        <taxon>Chaetothyriomycetidae</taxon>
        <taxon>Chaetothyriales</taxon>
        <taxon>Herpotrichiellaceae</taxon>
        <taxon>Fonsecaea</taxon>
    </lineage>
</organism>
<dbReference type="EMBL" id="KN846975">
    <property type="protein sequence ID" value="KIW76499.1"/>
    <property type="molecule type" value="Genomic_DNA"/>
</dbReference>
<dbReference type="InterPro" id="IPR011425">
    <property type="entry name" value="Med9"/>
</dbReference>
<dbReference type="STRING" id="1442368.A0A0D2GW03"/>
<dbReference type="VEuPathDB" id="FungiDB:Z517_11245"/>
<reference evidence="10 11" key="1">
    <citation type="submission" date="2015-01" db="EMBL/GenBank/DDBJ databases">
        <title>The Genome Sequence of Fonsecaea pedrosoi CBS 271.37.</title>
        <authorList>
            <consortium name="The Broad Institute Genomics Platform"/>
            <person name="Cuomo C."/>
            <person name="de Hoog S."/>
            <person name="Gorbushina A."/>
            <person name="Stielow B."/>
            <person name="Teixiera M."/>
            <person name="Abouelleil A."/>
            <person name="Chapman S.B."/>
            <person name="Priest M."/>
            <person name="Young S.K."/>
            <person name="Wortman J."/>
            <person name="Nusbaum C."/>
            <person name="Birren B."/>
        </authorList>
    </citation>
    <scope>NUCLEOTIDE SEQUENCE [LARGE SCALE GENOMIC DNA]</scope>
    <source>
        <strain evidence="10 11">CBS 271.37</strain>
    </source>
</reference>
<evidence type="ECO:0000313" key="10">
    <source>
        <dbReference type="EMBL" id="KIW76499.1"/>
    </source>
</evidence>
<feature type="compositionally biased region" description="Low complexity" evidence="9">
    <location>
        <begin position="1"/>
        <end position="17"/>
    </location>
</feature>
<dbReference type="Pfam" id="PF07544">
    <property type="entry name" value="Med9"/>
    <property type="match status" value="1"/>
</dbReference>
<evidence type="ECO:0000256" key="3">
    <source>
        <dbReference type="ARBA" id="ARBA00023015"/>
    </source>
</evidence>
<evidence type="ECO:0000256" key="6">
    <source>
        <dbReference type="ARBA" id="ARBA00023242"/>
    </source>
</evidence>
<proteinExistence type="inferred from homology"/>
<keyword evidence="5 7" id="KW-0804">Transcription</keyword>
<feature type="region of interest" description="Disordered" evidence="9">
    <location>
        <begin position="211"/>
        <end position="243"/>
    </location>
</feature>
<dbReference type="RefSeq" id="XP_013280307.1">
    <property type="nucleotide sequence ID" value="XM_013424853.1"/>
</dbReference>
<evidence type="ECO:0000313" key="11">
    <source>
        <dbReference type="Proteomes" id="UP000053029"/>
    </source>
</evidence>
<keyword evidence="8" id="KW-0175">Coiled coil</keyword>
<feature type="compositionally biased region" description="Low complexity" evidence="9">
    <location>
        <begin position="118"/>
        <end position="129"/>
    </location>
</feature>
<evidence type="ECO:0000256" key="9">
    <source>
        <dbReference type="SAM" id="MobiDB-lite"/>
    </source>
</evidence>
<evidence type="ECO:0000256" key="7">
    <source>
        <dbReference type="RuleBase" id="RU364145"/>
    </source>
</evidence>
<dbReference type="Proteomes" id="UP000053029">
    <property type="component" value="Unassembled WGS sequence"/>
</dbReference>
<keyword evidence="3 7" id="KW-0805">Transcription regulation</keyword>
<name>A0A0D2GW03_9EURO</name>
<evidence type="ECO:0000256" key="2">
    <source>
        <dbReference type="ARBA" id="ARBA00008089"/>
    </source>
</evidence>
<dbReference type="GeneID" id="25310735"/>
<dbReference type="GO" id="GO:0006357">
    <property type="term" value="P:regulation of transcription by RNA polymerase II"/>
    <property type="evidence" value="ECO:0007669"/>
    <property type="project" value="InterPro"/>
</dbReference>
<dbReference type="GO" id="GO:0016592">
    <property type="term" value="C:mediator complex"/>
    <property type="evidence" value="ECO:0007669"/>
    <property type="project" value="InterPro"/>
</dbReference>
<feature type="compositionally biased region" description="Polar residues" evidence="9">
    <location>
        <begin position="58"/>
        <end position="77"/>
    </location>
</feature>
<dbReference type="AlphaFoldDB" id="A0A0D2GW03"/>
<evidence type="ECO:0000256" key="1">
    <source>
        <dbReference type="ARBA" id="ARBA00004123"/>
    </source>
</evidence>
<comment type="function">
    <text evidence="7">Component of the Mediator complex, a coactivator involved in the regulated transcription of nearly all RNA polymerase II-dependent genes. Mediator functions as a bridge to convey information from gene-specific regulatory proteins to the basal RNA polymerase II transcription machinery. Mediator is recruited to promoters by direct interactions with regulatory proteins and serves as a scaffold for the assembly of a functional preinitiation complex with RNA polymerase II and the general transcription factors.</text>
</comment>
<keyword evidence="11" id="KW-1185">Reference proteome</keyword>
<evidence type="ECO:0000256" key="5">
    <source>
        <dbReference type="ARBA" id="ARBA00023163"/>
    </source>
</evidence>
<comment type="similarity">
    <text evidence="2 7">Belongs to the Mediator complex subunit 9 family.</text>
</comment>
<accession>A0A0D2GW03</accession>
<feature type="compositionally biased region" description="Low complexity" evidence="9">
    <location>
        <begin position="78"/>
        <end position="110"/>
    </location>
</feature>